<dbReference type="AlphaFoldDB" id="A0A9Q5GLN9"/>
<proteinExistence type="predicted"/>
<gene>
    <name evidence="1" type="ORF">DFH45_005254</name>
</gene>
<organism evidence="1 2">
    <name type="scientific">Clostridium beijerinckii</name>
    <name type="common">Clostridium MP</name>
    <dbReference type="NCBI Taxonomy" id="1520"/>
    <lineage>
        <taxon>Bacteria</taxon>
        <taxon>Bacillati</taxon>
        <taxon>Bacillota</taxon>
        <taxon>Clostridia</taxon>
        <taxon>Eubacteriales</taxon>
        <taxon>Clostridiaceae</taxon>
        <taxon>Clostridium</taxon>
    </lineage>
</organism>
<reference evidence="1" key="1">
    <citation type="submission" date="2020-05" db="EMBL/GenBank/DDBJ databases">
        <title>Genomic insights into acetone-butanol-ethanol (ABE) fermentation by sequencing solventogenic clostridia strains.</title>
        <authorList>
            <person name="Brown S."/>
        </authorList>
    </citation>
    <scope>NUCLEOTIDE SEQUENCE</scope>
    <source>
        <strain evidence="1">DJ126</strain>
    </source>
</reference>
<protein>
    <submittedName>
        <fullName evidence="1">Uncharacterized protein</fullName>
    </submittedName>
</protein>
<accession>A0A9Q5GLN9</accession>
<dbReference type="Proteomes" id="UP000821656">
    <property type="component" value="Unassembled WGS sequence"/>
</dbReference>
<name>A0A9Q5GLN9_CLOBE</name>
<evidence type="ECO:0000313" key="2">
    <source>
        <dbReference type="Proteomes" id="UP000821656"/>
    </source>
</evidence>
<dbReference type="EMBL" id="JABSXK010000001">
    <property type="protein sequence ID" value="NRV12291.1"/>
    <property type="molecule type" value="Genomic_DNA"/>
</dbReference>
<evidence type="ECO:0000313" key="1">
    <source>
        <dbReference type="EMBL" id="NRV12291.1"/>
    </source>
</evidence>
<dbReference type="RefSeq" id="WP_077306301.1">
    <property type="nucleotide sequence ID" value="NZ_CP016090.1"/>
</dbReference>
<comment type="caution">
    <text evidence="1">The sequence shown here is derived from an EMBL/GenBank/DDBJ whole genome shotgun (WGS) entry which is preliminary data.</text>
</comment>
<sequence length="75" mass="8820">MVYKFLRWLKANVTEEQFKDILAATVQDIKFNRIEFGKTTEPKKFIEICTSRANIILKIDKEKSQRTPTKVVQMA</sequence>